<dbReference type="InterPro" id="IPR036388">
    <property type="entry name" value="WH-like_DNA-bd_sf"/>
</dbReference>
<keyword evidence="4" id="KW-0067">ATP-binding</keyword>
<accession>A0AAJ1IFV7</accession>
<dbReference type="GO" id="GO:0043138">
    <property type="term" value="F:3'-5' DNA helicase activity"/>
    <property type="evidence" value="ECO:0007669"/>
    <property type="project" value="TreeGrafter"/>
</dbReference>
<dbReference type="PANTHER" id="PTHR13710">
    <property type="entry name" value="DNA HELICASE RECQ FAMILY MEMBER"/>
    <property type="match status" value="1"/>
</dbReference>
<dbReference type="SUPFAM" id="SSF52540">
    <property type="entry name" value="P-loop containing nucleoside triphosphate hydrolases"/>
    <property type="match status" value="1"/>
</dbReference>
<organism evidence="4 5">
    <name type="scientific">Candidatus Thalassospirochaeta sargassi</name>
    <dbReference type="NCBI Taxonomy" id="3119039"/>
    <lineage>
        <taxon>Bacteria</taxon>
        <taxon>Pseudomonadati</taxon>
        <taxon>Spirochaetota</taxon>
        <taxon>Spirochaetia</taxon>
        <taxon>Spirochaetales</taxon>
        <taxon>Spirochaetaceae</taxon>
        <taxon>Candidatus Thalassospirochaeta</taxon>
    </lineage>
</organism>
<dbReference type="GO" id="GO:0005737">
    <property type="term" value="C:cytoplasm"/>
    <property type="evidence" value="ECO:0007669"/>
    <property type="project" value="TreeGrafter"/>
</dbReference>
<name>A0AAJ1IFV7_9SPIO</name>
<dbReference type="Gene3D" id="3.40.50.300">
    <property type="entry name" value="P-loop containing nucleotide triphosphate hydrolases"/>
    <property type="match status" value="1"/>
</dbReference>
<dbReference type="GO" id="GO:0006310">
    <property type="term" value="P:DNA recombination"/>
    <property type="evidence" value="ECO:0007669"/>
    <property type="project" value="TreeGrafter"/>
</dbReference>
<evidence type="ECO:0000313" key="4">
    <source>
        <dbReference type="EMBL" id="MDC7225411.1"/>
    </source>
</evidence>
<evidence type="ECO:0000313" key="5">
    <source>
        <dbReference type="Proteomes" id="UP001221217"/>
    </source>
</evidence>
<dbReference type="GO" id="GO:0005694">
    <property type="term" value="C:chromosome"/>
    <property type="evidence" value="ECO:0007669"/>
    <property type="project" value="TreeGrafter"/>
</dbReference>
<feature type="domain" description="Helicase C-terminal" evidence="3">
    <location>
        <begin position="26"/>
        <end position="178"/>
    </location>
</feature>
<keyword evidence="4" id="KW-0378">Hydrolase</keyword>
<dbReference type="PANTHER" id="PTHR13710:SF150">
    <property type="entry name" value="ATP-DEPENDENT DNA HELICASE RECQ"/>
    <property type="match status" value="1"/>
</dbReference>
<dbReference type="Pfam" id="PF00271">
    <property type="entry name" value="Helicase_C"/>
    <property type="match status" value="1"/>
</dbReference>
<protein>
    <recommendedName>
        <fullName evidence="1">ATP-dependent DNA helicase RecQ</fullName>
    </recommendedName>
    <alternativeName>
        <fullName evidence="2">DNA 3'-5' helicase RecQ</fullName>
    </alternativeName>
</protein>
<proteinExistence type="predicted"/>
<evidence type="ECO:0000259" key="3">
    <source>
        <dbReference type="PROSITE" id="PS51194"/>
    </source>
</evidence>
<dbReference type="InterPro" id="IPR027417">
    <property type="entry name" value="P-loop_NTPase"/>
</dbReference>
<dbReference type="Gene3D" id="1.10.10.10">
    <property type="entry name" value="Winged helix-like DNA-binding domain superfamily/Winged helix DNA-binding domain"/>
    <property type="match status" value="1"/>
</dbReference>
<dbReference type="SMART" id="SM00490">
    <property type="entry name" value="HELICc"/>
    <property type="match status" value="1"/>
</dbReference>
<dbReference type="Pfam" id="PF16124">
    <property type="entry name" value="RecQ_Zn_bind"/>
    <property type="match status" value="1"/>
</dbReference>
<comment type="caution">
    <text evidence="4">The sequence shown here is derived from an EMBL/GenBank/DDBJ whole genome shotgun (WGS) entry which is preliminary data.</text>
</comment>
<evidence type="ECO:0000256" key="1">
    <source>
        <dbReference type="ARBA" id="ARBA00044535"/>
    </source>
</evidence>
<dbReference type="InterPro" id="IPR032284">
    <property type="entry name" value="RecQ_Zn-bd"/>
</dbReference>
<dbReference type="PROSITE" id="PS51194">
    <property type="entry name" value="HELICASE_CTER"/>
    <property type="match status" value="1"/>
</dbReference>
<dbReference type="Proteomes" id="UP001221217">
    <property type="component" value="Unassembled WGS sequence"/>
</dbReference>
<keyword evidence="4" id="KW-0347">Helicase</keyword>
<reference evidence="4 5" key="1">
    <citation type="submission" date="2022-12" db="EMBL/GenBank/DDBJ databases">
        <title>Metagenome assembled genome from gulf of manar.</title>
        <authorList>
            <person name="Kohli P."/>
            <person name="Pk S."/>
            <person name="Venkata Ramana C."/>
            <person name="Sasikala C."/>
        </authorList>
    </citation>
    <scope>NUCLEOTIDE SEQUENCE [LARGE SCALE GENOMIC DNA]</scope>
    <source>
        <strain evidence="4">JB008</strain>
    </source>
</reference>
<dbReference type="AlphaFoldDB" id="A0AAJ1IFV7"/>
<dbReference type="EMBL" id="JAQQAL010000006">
    <property type="protein sequence ID" value="MDC7225411.1"/>
    <property type="molecule type" value="Genomic_DNA"/>
</dbReference>
<dbReference type="InterPro" id="IPR001650">
    <property type="entry name" value="Helicase_C-like"/>
</dbReference>
<keyword evidence="4" id="KW-0547">Nucleotide-binding</keyword>
<dbReference type="GO" id="GO:0009378">
    <property type="term" value="F:four-way junction helicase activity"/>
    <property type="evidence" value="ECO:0007669"/>
    <property type="project" value="TreeGrafter"/>
</dbReference>
<gene>
    <name evidence="4" type="ORF">PQJ61_01455</name>
</gene>
<sequence>MKTFHQGIRRPNLRLEAVECFSDDEKIENIIETATGIGGSGIVYFALIKTLERFSEFLDTRGIPHLCYHGKLPPKQRRRIQDEFMKSELPVLATNAFGLGIDKPDIRFIVHAEIPGSIESYYQEIGRAGRDGKPSTCRMLYCQDDLTIHMDFIKWSNPAPAFLQKLFGVLKAREQKIQSLGREYLENELFYKNRFDFRLDTGLNLFERYGVTSGSLEQKNIKIITGSLPPELLDQSEHEAKLMSDQKKLAGIVQYFRTGKCRRHAIEEYFGFIDEPSCGNCDNCC</sequence>
<dbReference type="GO" id="GO:0006281">
    <property type="term" value="P:DNA repair"/>
    <property type="evidence" value="ECO:0007669"/>
    <property type="project" value="TreeGrafter"/>
</dbReference>
<evidence type="ECO:0000256" key="2">
    <source>
        <dbReference type="ARBA" id="ARBA00044550"/>
    </source>
</evidence>